<dbReference type="CDD" id="cd05233">
    <property type="entry name" value="SDR_c"/>
    <property type="match status" value="1"/>
</dbReference>
<dbReference type="EMBL" id="CP003130">
    <property type="protein sequence ID" value="AEU35100.1"/>
    <property type="molecule type" value="Genomic_DNA"/>
</dbReference>
<dbReference type="InterPro" id="IPR036291">
    <property type="entry name" value="NAD(P)-bd_dom_sf"/>
</dbReference>
<keyword evidence="3" id="KW-0812">Transmembrane</keyword>
<evidence type="ECO:0000256" key="2">
    <source>
        <dbReference type="ARBA" id="ARBA00023002"/>
    </source>
</evidence>
<organism evidence="5 6">
    <name type="scientific">Granulicella mallensis (strain ATCC BAA-1857 / DSM 23137 / MP5ACTX8)</name>
    <dbReference type="NCBI Taxonomy" id="682795"/>
    <lineage>
        <taxon>Bacteria</taxon>
        <taxon>Pseudomonadati</taxon>
        <taxon>Acidobacteriota</taxon>
        <taxon>Terriglobia</taxon>
        <taxon>Terriglobales</taxon>
        <taxon>Acidobacteriaceae</taxon>
        <taxon>Granulicella</taxon>
    </lineage>
</organism>
<evidence type="ECO:0000259" key="4">
    <source>
        <dbReference type="SMART" id="SM00822"/>
    </source>
</evidence>
<dbReference type="Proteomes" id="UP000007113">
    <property type="component" value="Chromosome"/>
</dbReference>
<evidence type="ECO:0000256" key="3">
    <source>
        <dbReference type="SAM" id="Phobius"/>
    </source>
</evidence>
<dbReference type="InterPro" id="IPR002347">
    <property type="entry name" value="SDR_fam"/>
</dbReference>
<dbReference type="AlphaFoldDB" id="G8NRY7"/>
<dbReference type="PRINTS" id="PR00080">
    <property type="entry name" value="SDRFAMILY"/>
</dbReference>
<keyword evidence="3" id="KW-0472">Membrane</keyword>
<feature type="domain" description="Ketoreductase" evidence="4">
    <location>
        <begin position="31"/>
        <end position="210"/>
    </location>
</feature>
<dbReference type="PROSITE" id="PS00061">
    <property type="entry name" value="ADH_SHORT"/>
    <property type="match status" value="1"/>
</dbReference>
<evidence type="ECO:0000313" key="6">
    <source>
        <dbReference type="Proteomes" id="UP000007113"/>
    </source>
</evidence>
<dbReference type="eggNOG" id="COG1028">
    <property type="taxonomic scope" value="Bacteria"/>
</dbReference>
<dbReference type="HOGENOM" id="CLU_010194_1_0_0"/>
<dbReference type="EC" id="1.1.1.100" evidence="5"/>
<evidence type="ECO:0000256" key="1">
    <source>
        <dbReference type="ARBA" id="ARBA00006484"/>
    </source>
</evidence>
<dbReference type="SUPFAM" id="SSF51735">
    <property type="entry name" value="NAD(P)-binding Rossmann-fold domains"/>
    <property type="match status" value="1"/>
</dbReference>
<keyword evidence="2 5" id="KW-0560">Oxidoreductase</keyword>
<dbReference type="InterPro" id="IPR057326">
    <property type="entry name" value="KR_dom"/>
</dbReference>
<proteinExistence type="inferred from homology"/>
<dbReference type="STRING" id="682795.AciX8_0751"/>
<gene>
    <name evidence="5" type="ordered locus">AciX8_0751</name>
</gene>
<protein>
    <submittedName>
        <fullName evidence="5">3-oxoacyl-(Acyl-carrier-protein) reductase</fullName>
        <ecNumber evidence="5">1.1.1.100</ecNumber>
    </submittedName>
</protein>
<evidence type="ECO:0000313" key="5">
    <source>
        <dbReference type="EMBL" id="AEU35100.1"/>
    </source>
</evidence>
<dbReference type="PANTHER" id="PTHR42760">
    <property type="entry name" value="SHORT-CHAIN DEHYDROGENASES/REDUCTASES FAMILY MEMBER"/>
    <property type="match status" value="1"/>
</dbReference>
<dbReference type="SMART" id="SM00822">
    <property type="entry name" value="PKS_KR"/>
    <property type="match status" value="1"/>
</dbReference>
<name>G8NRY7_GRAMM</name>
<dbReference type="GO" id="GO:0006633">
    <property type="term" value="P:fatty acid biosynthetic process"/>
    <property type="evidence" value="ECO:0007669"/>
    <property type="project" value="TreeGrafter"/>
</dbReference>
<dbReference type="PANTHER" id="PTHR42760:SF133">
    <property type="entry name" value="3-OXOACYL-[ACYL-CARRIER-PROTEIN] REDUCTASE"/>
    <property type="match status" value="1"/>
</dbReference>
<accession>G8NRY7</accession>
<reference evidence="5 6" key="1">
    <citation type="submission" date="2011-11" db="EMBL/GenBank/DDBJ databases">
        <title>Complete sequence of Granulicella mallensis MP5ACTX8.</title>
        <authorList>
            <consortium name="US DOE Joint Genome Institute"/>
            <person name="Lucas S."/>
            <person name="Copeland A."/>
            <person name="Lapidus A."/>
            <person name="Cheng J.-F."/>
            <person name="Goodwin L."/>
            <person name="Pitluck S."/>
            <person name="Peters L."/>
            <person name="Lu M."/>
            <person name="Detter J.C."/>
            <person name="Han C."/>
            <person name="Tapia R."/>
            <person name="Land M."/>
            <person name="Hauser L."/>
            <person name="Kyrpides N."/>
            <person name="Ivanova N."/>
            <person name="Mikhailova N."/>
            <person name="Pagani I."/>
            <person name="Rawat S."/>
            <person name="Mannisto M."/>
            <person name="Haggblom M."/>
            <person name="Woyke T."/>
        </authorList>
    </citation>
    <scope>NUCLEOTIDE SEQUENCE [LARGE SCALE GENOMIC DNA]</scope>
    <source>
        <strain evidence="6">ATCC BAA-1857 / DSM 23137 / MP5ACTX8</strain>
    </source>
</reference>
<comment type="similarity">
    <text evidence="1">Belongs to the short-chain dehydrogenases/reductases (SDR) family.</text>
</comment>
<dbReference type="Pfam" id="PF13561">
    <property type="entry name" value="adh_short_C2"/>
    <property type="match status" value="1"/>
</dbReference>
<dbReference type="Gene3D" id="3.40.50.720">
    <property type="entry name" value="NAD(P)-binding Rossmann-like Domain"/>
    <property type="match status" value="1"/>
</dbReference>
<feature type="transmembrane region" description="Helical" evidence="3">
    <location>
        <begin position="6"/>
        <end position="24"/>
    </location>
</feature>
<dbReference type="InterPro" id="IPR020904">
    <property type="entry name" value="Sc_DH/Rdtase_CS"/>
</dbReference>
<keyword evidence="6" id="KW-1185">Reference proteome</keyword>
<dbReference type="KEGG" id="gma:AciX8_0751"/>
<dbReference type="GO" id="GO:0048038">
    <property type="term" value="F:quinone binding"/>
    <property type="evidence" value="ECO:0007669"/>
    <property type="project" value="TreeGrafter"/>
</dbReference>
<keyword evidence="3" id="KW-1133">Transmembrane helix</keyword>
<dbReference type="PRINTS" id="PR00081">
    <property type="entry name" value="GDHRDH"/>
</dbReference>
<dbReference type="GO" id="GO:0004316">
    <property type="term" value="F:3-oxoacyl-[acyl-carrier-protein] reductase (NADPH) activity"/>
    <property type="evidence" value="ECO:0007669"/>
    <property type="project" value="UniProtKB-EC"/>
</dbReference>
<dbReference type="FunFam" id="3.40.50.720:FF:000084">
    <property type="entry name" value="Short-chain dehydrogenase reductase"/>
    <property type="match status" value="1"/>
</dbReference>
<sequence length="273" mass="28566">MMTVIIVNVNISMMTIIIIGVIYMNSSLQGKVAVVTGGGEGIGLASAKRLAAEGASVFIVGRRQSILDAAVAEIGGDVTAVQADVSKPADLDRVYEAVRASKGKIDILVANAGVQTREPLGSITEEAIDYQLAINFKGVIFTVQQALPLLTDGASIILTSSATAVKGIPQRTVYSATKAAIRSFARTWANELKARRIRVNVFSPGPILTPLLQQTFVDPKVKEAYMTNVVGAVPLGRAGEAEEMGEVVAFLASDAASYINGADIQADGGFAQV</sequence>